<protein>
    <recommendedName>
        <fullName evidence="3">DUF3077 domain-containing protein</fullName>
    </recommendedName>
</protein>
<evidence type="ECO:0000313" key="2">
    <source>
        <dbReference type="Proteomes" id="UP000282800"/>
    </source>
</evidence>
<dbReference type="Proteomes" id="UP000282800">
    <property type="component" value="Unassembled WGS sequence"/>
</dbReference>
<sequence>MTNIVPIDPDTGIITDQGAHIDAFGQAMLLGIFSDLCQLRDGEMEQNCAIVLDGIAKRLGKLLERYEP</sequence>
<accession>A0A482UDX7</accession>
<proteinExistence type="predicted"/>
<dbReference type="AlphaFoldDB" id="A0A482UDX7"/>
<dbReference type="RefSeq" id="WP_125898270.1">
    <property type="nucleotide sequence ID" value="NZ_RWYU02000006.1"/>
</dbReference>
<name>A0A482UDX7_9PSED</name>
<gene>
    <name evidence="1" type="ORF">EJA06_015220</name>
</gene>
<evidence type="ECO:0008006" key="3">
    <source>
        <dbReference type="Google" id="ProtNLM"/>
    </source>
</evidence>
<reference evidence="1 2" key="1">
    <citation type="submission" date="2019-01" db="EMBL/GenBank/DDBJ databases">
        <title>High-quality draft genome of. Pseudomonas songnenensis str. L103, a full-fledged denitrifier isolated from 100 meters deep aquifer in a heavily nitrogen fertilized agricultural area.</title>
        <authorList>
            <person name="Liu M."/>
            <person name="Liu B."/>
        </authorList>
    </citation>
    <scope>NUCLEOTIDE SEQUENCE [LARGE SCALE GENOMIC DNA]</scope>
    <source>
        <strain evidence="1 2">L103</strain>
    </source>
</reference>
<evidence type="ECO:0000313" key="1">
    <source>
        <dbReference type="EMBL" id="RYJ61244.1"/>
    </source>
</evidence>
<comment type="caution">
    <text evidence="1">The sequence shown here is derived from an EMBL/GenBank/DDBJ whole genome shotgun (WGS) entry which is preliminary data.</text>
</comment>
<dbReference type="OrthoDB" id="6947994at2"/>
<dbReference type="EMBL" id="RWYU02000006">
    <property type="protein sequence ID" value="RYJ61244.1"/>
    <property type="molecule type" value="Genomic_DNA"/>
</dbReference>
<organism evidence="1 2">
    <name type="scientific">Pseudomonas songnenensis</name>
    <dbReference type="NCBI Taxonomy" id="1176259"/>
    <lineage>
        <taxon>Bacteria</taxon>
        <taxon>Pseudomonadati</taxon>
        <taxon>Pseudomonadota</taxon>
        <taxon>Gammaproteobacteria</taxon>
        <taxon>Pseudomonadales</taxon>
        <taxon>Pseudomonadaceae</taxon>
        <taxon>Pseudomonas</taxon>
    </lineage>
</organism>